<evidence type="ECO:0000256" key="1">
    <source>
        <dbReference type="ARBA" id="ARBA00007718"/>
    </source>
</evidence>
<dbReference type="GO" id="GO:0004325">
    <property type="term" value="F:ferrochelatase activity"/>
    <property type="evidence" value="ECO:0007669"/>
    <property type="project" value="InterPro"/>
</dbReference>
<dbReference type="Proteomes" id="UP000015105">
    <property type="component" value="Chromosome 3D"/>
</dbReference>
<dbReference type="GO" id="GO:0006783">
    <property type="term" value="P:heme biosynthetic process"/>
    <property type="evidence" value="ECO:0007669"/>
    <property type="project" value="InterPro"/>
</dbReference>
<reference evidence="2" key="3">
    <citation type="journal article" date="2017" name="Nature">
        <title>Genome sequence of the progenitor of the wheat D genome Aegilops tauschii.</title>
        <authorList>
            <person name="Luo M.C."/>
            <person name="Gu Y.Q."/>
            <person name="Puiu D."/>
            <person name="Wang H."/>
            <person name="Twardziok S.O."/>
            <person name="Deal K.R."/>
            <person name="Huo N."/>
            <person name="Zhu T."/>
            <person name="Wang L."/>
            <person name="Wang Y."/>
            <person name="McGuire P.E."/>
            <person name="Liu S."/>
            <person name="Long H."/>
            <person name="Ramasamy R.K."/>
            <person name="Rodriguez J.C."/>
            <person name="Van S.L."/>
            <person name="Yuan L."/>
            <person name="Wang Z."/>
            <person name="Xia Z."/>
            <person name="Xiao L."/>
            <person name="Anderson O.D."/>
            <person name="Ouyang S."/>
            <person name="Liang Y."/>
            <person name="Zimin A.V."/>
            <person name="Pertea G."/>
            <person name="Qi P."/>
            <person name="Bennetzen J.L."/>
            <person name="Dai X."/>
            <person name="Dawson M.W."/>
            <person name="Muller H.G."/>
            <person name="Kugler K."/>
            <person name="Rivarola-Duarte L."/>
            <person name="Spannagl M."/>
            <person name="Mayer K.F.X."/>
            <person name="Lu F.H."/>
            <person name="Bevan M.W."/>
            <person name="Leroy P."/>
            <person name="Li P."/>
            <person name="You F.M."/>
            <person name="Sun Q."/>
            <person name="Liu Z."/>
            <person name="Lyons E."/>
            <person name="Wicker T."/>
            <person name="Salzberg S.L."/>
            <person name="Devos K.M."/>
            <person name="Dvorak J."/>
        </authorList>
    </citation>
    <scope>NUCLEOTIDE SEQUENCE [LARGE SCALE GENOMIC DNA]</scope>
    <source>
        <strain evidence="2">cv. AL8/78</strain>
    </source>
</reference>
<organism evidence="2 3">
    <name type="scientific">Aegilops tauschii subsp. strangulata</name>
    <name type="common">Goatgrass</name>
    <dbReference type="NCBI Taxonomy" id="200361"/>
    <lineage>
        <taxon>Eukaryota</taxon>
        <taxon>Viridiplantae</taxon>
        <taxon>Streptophyta</taxon>
        <taxon>Embryophyta</taxon>
        <taxon>Tracheophyta</taxon>
        <taxon>Spermatophyta</taxon>
        <taxon>Magnoliopsida</taxon>
        <taxon>Liliopsida</taxon>
        <taxon>Poales</taxon>
        <taxon>Poaceae</taxon>
        <taxon>BOP clade</taxon>
        <taxon>Pooideae</taxon>
        <taxon>Triticodae</taxon>
        <taxon>Triticeae</taxon>
        <taxon>Triticinae</taxon>
        <taxon>Aegilops</taxon>
    </lineage>
</organism>
<comment type="similarity">
    <text evidence="1">Belongs to the ferrochelatase family.</text>
</comment>
<dbReference type="InterPro" id="IPR019772">
    <property type="entry name" value="Ferrochelatase_AS"/>
</dbReference>
<reference evidence="2" key="4">
    <citation type="submission" date="2019-03" db="UniProtKB">
        <authorList>
            <consortium name="EnsemblPlants"/>
        </authorList>
    </citation>
    <scope>IDENTIFICATION</scope>
</reference>
<dbReference type="Gene3D" id="3.40.50.1400">
    <property type="match status" value="1"/>
</dbReference>
<dbReference type="Gramene" id="AET3Gv20115600.35">
    <property type="protein sequence ID" value="AET3Gv20115600.35"/>
    <property type="gene ID" value="AET3Gv20115600"/>
</dbReference>
<protein>
    <recommendedName>
        <fullName evidence="4">Ferrochelatase</fullName>
    </recommendedName>
</protein>
<evidence type="ECO:0000313" key="3">
    <source>
        <dbReference type="Proteomes" id="UP000015105"/>
    </source>
</evidence>
<sequence>PTISAAHAPLANDDRAVNQLCRSSSSWVQVMLCFSAHGVPLAYVDSGDPYKT</sequence>
<dbReference type="EnsemblPlants" id="AET3Gv20115600.35">
    <property type="protein sequence ID" value="AET3Gv20115600.35"/>
    <property type="gene ID" value="AET3Gv20115600"/>
</dbReference>
<dbReference type="PROSITE" id="PS00534">
    <property type="entry name" value="FERROCHELATASE"/>
    <property type="match status" value="1"/>
</dbReference>
<reference evidence="3" key="2">
    <citation type="journal article" date="2017" name="Nat. Plants">
        <title>The Aegilops tauschii genome reveals multiple impacts of transposons.</title>
        <authorList>
            <person name="Zhao G."/>
            <person name="Zou C."/>
            <person name="Li K."/>
            <person name="Wang K."/>
            <person name="Li T."/>
            <person name="Gao L."/>
            <person name="Zhang X."/>
            <person name="Wang H."/>
            <person name="Yang Z."/>
            <person name="Liu X."/>
            <person name="Jiang W."/>
            <person name="Mao L."/>
            <person name="Kong X."/>
            <person name="Jiao Y."/>
            <person name="Jia J."/>
        </authorList>
    </citation>
    <scope>NUCLEOTIDE SEQUENCE [LARGE SCALE GENOMIC DNA]</scope>
    <source>
        <strain evidence="3">cv. AL8/78</strain>
    </source>
</reference>
<proteinExistence type="inferred from homology"/>
<keyword evidence="3" id="KW-1185">Reference proteome</keyword>
<dbReference type="AlphaFoldDB" id="A0A453DVD7"/>
<dbReference type="SUPFAM" id="SSF53800">
    <property type="entry name" value="Chelatase"/>
    <property type="match status" value="1"/>
</dbReference>
<reference evidence="2" key="5">
    <citation type="journal article" date="2021" name="G3 (Bethesda)">
        <title>Aegilops tauschii genome assembly Aet v5.0 features greater sequence contiguity and improved annotation.</title>
        <authorList>
            <person name="Wang L."/>
            <person name="Zhu T."/>
            <person name="Rodriguez J.C."/>
            <person name="Deal K.R."/>
            <person name="Dubcovsky J."/>
            <person name="McGuire P.E."/>
            <person name="Lux T."/>
            <person name="Spannagl M."/>
            <person name="Mayer K.F.X."/>
            <person name="Baldrich P."/>
            <person name="Meyers B.C."/>
            <person name="Huo N."/>
            <person name="Gu Y.Q."/>
            <person name="Zhou H."/>
            <person name="Devos K.M."/>
            <person name="Bennetzen J.L."/>
            <person name="Unver T."/>
            <person name="Budak H."/>
            <person name="Gulick P.J."/>
            <person name="Galiba G."/>
            <person name="Kalapos B."/>
            <person name="Nelson D.R."/>
            <person name="Li P."/>
            <person name="You F.M."/>
            <person name="Luo M.C."/>
            <person name="Dvorak J."/>
        </authorList>
    </citation>
    <scope>NUCLEOTIDE SEQUENCE [LARGE SCALE GENOMIC DNA]</scope>
    <source>
        <strain evidence="2">cv. AL8/78</strain>
    </source>
</reference>
<reference evidence="3" key="1">
    <citation type="journal article" date="2014" name="Science">
        <title>Ancient hybridizations among the ancestral genomes of bread wheat.</title>
        <authorList>
            <consortium name="International Wheat Genome Sequencing Consortium,"/>
            <person name="Marcussen T."/>
            <person name="Sandve S.R."/>
            <person name="Heier L."/>
            <person name="Spannagl M."/>
            <person name="Pfeifer M."/>
            <person name="Jakobsen K.S."/>
            <person name="Wulff B.B."/>
            <person name="Steuernagel B."/>
            <person name="Mayer K.F."/>
            <person name="Olsen O.A."/>
        </authorList>
    </citation>
    <scope>NUCLEOTIDE SEQUENCE [LARGE SCALE GENOMIC DNA]</scope>
    <source>
        <strain evidence="3">cv. AL8/78</strain>
    </source>
</reference>
<name>A0A453DVD7_AEGTS</name>
<evidence type="ECO:0008006" key="4">
    <source>
        <dbReference type="Google" id="ProtNLM"/>
    </source>
</evidence>
<evidence type="ECO:0000313" key="2">
    <source>
        <dbReference type="EnsemblPlants" id="AET3Gv20115600.35"/>
    </source>
</evidence>
<accession>A0A453DVD7</accession>